<feature type="transmembrane region" description="Helical" evidence="1">
    <location>
        <begin position="38"/>
        <end position="57"/>
    </location>
</feature>
<keyword evidence="3" id="KW-1185">Reference proteome</keyword>
<evidence type="ECO:0008006" key="4">
    <source>
        <dbReference type="Google" id="ProtNLM"/>
    </source>
</evidence>
<organism evidence="2 3">
    <name type="scientific">Neogemmobacter tilapiae</name>
    <dbReference type="NCBI Taxonomy" id="875041"/>
    <lineage>
        <taxon>Bacteria</taxon>
        <taxon>Pseudomonadati</taxon>
        <taxon>Pseudomonadota</taxon>
        <taxon>Alphaproteobacteria</taxon>
        <taxon>Rhodobacterales</taxon>
        <taxon>Paracoccaceae</taxon>
        <taxon>Neogemmobacter</taxon>
    </lineage>
</organism>
<dbReference type="AlphaFoldDB" id="A0A918TKD2"/>
<reference evidence="2" key="1">
    <citation type="journal article" date="2014" name="Int. J. Syst. Evol. Microbiol.">
        <title>Complete genome sequence of Corynebacterium casei LMG S-19264T (=DSM 44701T), isolated from a smear-ripened cheese.</title>
        <authorList>
            <consortium name="US DOE Joint Genome Institute (JGI-PGF)"/>
            <person name="Walter F."/>
            <person name="Albersmeier A."/>
            <person name="Kalinowski J."/>
            <person name="Ruckert C."/>
        </authorList>
    </citation>
    <scope>NUCLEOTIDE SEQUENCE</scope>
    <source>
        <strain evidence="2">KCTC 23310</strain>
    </source>
</reference>
<keyword evidence="1" id="KW-0812">Transmembrane</keyword>
<name>A0A918TKD2_9RHOB</name>
<sequence length="65" mass="7483">MKPILDPNDPFFRPVWRRWATVIFPLGWSMFELYLGSHVWAGAFGVLGLFAFYMLIIKGPDQPAP</sequence>
<accession>A0A918TKD2</accession>
<dbReference type="RefSeq" id="WP_189410560.1">
    <property type="nucleotide sequence ID" value="NZ_BMYJ01000003.1"/>
</dbReference>
<evidence type="ECO:0000256" key="1">
    <source>
        <dbReference type="SAM" id="Phobius"/>
    </source>
</evidence>
<gene>
    <name evidence="2" type="ORF">GCM10007315_10210</name>
</gene>
<evidence type="ECO:0000313" key="3">
    <source>
        <dbReference type="Proteomes" id="UP000638981"/>
    </source>
</evidence>
<keyword evidence="1" id="KW-0472">Membrane</keyword>
<protein>
    <recommendedName>
        <fullName evidence="4">DUF3329 domain-containing protein</fullName>
    </recommendedName>
</protein>
<keyword evidence="1" id="KW-1133">Transmembrane helix</keyword>
<reference evidence="2" key="2">
    <citation type="submission" date="2020-09" db="EMBL/GenBank/DDBJ databases">
        <authorList>
            <person name="Sun Q."/>
            <person name="Kim S."/>
        </authorList>
    </citation>
    <scope>NUCLEOTIDE SEQUENCE</scope>
    <source>
        <strain evidence="2">KCTC 23310</strain>
    </source>
</reference>
<proteinExistence type="predicted"/>
<dbReference type="EMBL" id="BMYJ01000003">
    <property type="protein sequence ID" value="GHC49995.1"/>
    <property type="molecule type" value="Genomic_DNA"/>
</dbReference>
<evidence type="ECO:0000313" key="2">
    <source>
        <dbReference type="EMBL" id="GHC49995.1"/>
    </source>
</evidence>
<comment type="caution">
    <text evidence="2">The sequence shown here is derived from an EMBL/GenBank/DDBJ whole genome shotgun (WGS) entry which is preliminary data.</text>
</comment>
<dbReference type="Proteomes" id="UP000638981">
    <property type="component" value="Unassembled WGS sequence"/>
</dbReference>